<organism evidence="7 8">
    <name type="scientific">Aphis craccivora</name>
    <name type="common">Cowpea aphid</name>
    <dbReference type="NCBI Taxonomy" id="307492"/>
    <lineage>
        <taxon>Eukaryota</taxon>
        <taxon>Metazoa</taxon>
        <taxon>Ecdysozoa</taxon>
        <taxon>Arthropoda</taxon>
        <taxon>Hexapoda</taxon>
        <taxon>Insecta</taxon>
        <taxon>Pterygota</taxon>
        <taxon>Neoptera</taxon>
        <taxon>Paraneoptera</taxon>
        <taxon>Hemiptera</taxon>
        <taxon>Sternorrhyncha</taxon>
        <taxon>Aphidomorpha</taxon>
        <taxon>Aphidoidea</taxon>
        <taxon>Aphididae</taxon>
        <taxon>Aphidini</taxon>
        <taxon>Aphis</taxon>
        <taxon>Aphis</taxon>
    </lineage>
</organism>
<dbReference type="FunFam" id="3.30.160.60:FF:000100">
    <property type="entry name" value="Zinc finger 45-like"/>
    <property type="match status" value="1"/>
</dbReference>
<dbReference type="EMBL" id="VUJU01001402">
    <property type="protein sequence ID" value="KAF0765415.1"/>
    <property type="molecule type" value="Genomic_DNA"/>
</dbReference>
<dbReference type="OrthoDB" id="6628799at2759"/>
<keyword evidence="2" id="KW-0677">Repeat</keyword>
<dbReference type="SMART" id="SM00355">
    <property type="entry name" value="ZnF_C2H2"/>
    <property type="match status" value="2"/>
</dbReference>
<dbReference type="Gene3D" id="3.30.160.60">
    <property type="entry name" value="Classic Zinc Finger"/>
    <property type="match status" value="1"/>
</dbReference>
<keyword evidence="3 5" id="KW-0863">Zinc-finger</keyword>
<reference evidence="7 8" key="1">
    <citation type="submission" date="2019-08" db="EMBL/GenBank/DDBJ databases">
        <title>Whole genome of Aphis craccivora.</title>
        <authorList>
            <person name="Voronova N.V."/>
            <person name="Shulinski R.S."/>
            <person name="Bandarenka Y.V."/>
            <person name="Zhorov D.G."/>
            <person name="Warner D."/>
        </authorList>
    </citation>
    <scope>NUCLEOTIDE SEQUENCE [LARGE SCALE GENOMIC DNA]</scope>
    <source>
        <strain evidence="7">180601</strain>
        <tissue evidence="7">Whole Body</tissue>
    </source>
</reference>
<proteinExistence type="predicted"/>
<name>A0A6G0Z4M0_APHCR</name>
<dbReference type="InterPro" id="IPR036236">
    <property type="entry name" value="Znf_C2H2_sf"/>
</dbReference>
<evidence type="ECO:0000256" key="5">
    <source>
        <dbReference type="PROSITE-ProRule" id="PRU00042"/>
    </source>
</evidence>
<protein>
    <submittedName>
        <fullName evidence="7">Longitudinals lacking protein, isoforms A/B/D/L-like isoform X26</fullName>
    </submittedName>
</protein>
<feature type="domain" description="C2H2-type" evidence="6">
    <location>
        <begin position="21"/>
        <end position="48"/>
    </location>
</feature>
<dbReference type="PROSITE" id="PS50157">
    <property type="entry name" value="ZINC_FINGER_C2H2_2"/>
    <property type="match status" value="2"/>
</dbReference>
<dbReference type="GO" id="GO:0008270">
    <property type="term" value="F:zinc ion binding"/>
    <property type="evidence" value="ECO:0007669"/>
    <property type="project" value="UniProtKB-KW"/>
</dbReference>
<evidence type="ECO:0000259" key="6">
    <source>
        <dbReference type="PROSITE" id="PS50157"/>
    </source>
</evidence>
<comment type="caution">
    <text evidence="7">The sequence shown here is derived from an EMBL/GenBank/DDBJ whole genome shotgun (WGS) entry which is preliminary data.</text>
</comment>
<gene>
    <name evidence="7" type="ORF">FWK35_00007889</name>
</gene>
<dbReference type="AlphaFoldDB" id="A0A6G0Z4M0"/>
<evidence type="ECO:0000256" key="2">
    <source>
        <dbReference type="ARBA" id="ARBA00022737"/>
    </source>
</evidence>
<dbReference type="Proteomes" id="UP000478052">
    <property type="component" value="Unassembled WGS sequence"/>
</dbReference>
<evidence type="ECO:0000313" key="7">
    <source>
        <dbReference type="EMBL" id="KAF0765415.1"/>
    </source>
</evidence>
<evidence type="ECO:0000256" key="1">
    <source>
        <dbReference type="ARBA" id="ARBA00022723"/>
    </source>
</evidence>
<evidence type="ECO:0000256" key="4">
    <source>
        <dbReference type="ARBA" id="ARBA00022833"/>
    </source>
</evidence>
<dbReference type="InterPro" id="IPR013087">
    <property type="entry name" value="Znf_C2H2_type"/>
</dbReference>
<evidence type="ECO:0000313" key="8">
    <source>
        <dbReference type="Proteomes" id="UP000478052"/>
    </source>
</evidence>
<dbReference type="SUPFAM" id="SSF57667">
    <property type="entry name" value="beta-beta-alpha zinc fingers"/>
    <property type="match status" value="1"/>
</dbReference>
<keyword evidence="8" id="KW-1185">Reference proteome</keyword>
<evidence type="ECO:0000256" key="3">
    <source>
        <dbReference type="ARBA" id="ARBA00022771"/>
    </source>
</evidence>
<dbReference type="Pfam" id="PF00096">
    <property type="entry name" value="zf-C2H2"/>
    <property type="match status" value="2"/>
</dbReference>
<accession>A0A6G0Z4M0</accession>
<feature type="domain" description="C2H2-type" evidence="6">
    <location>
        <begin position="50"/>
        <end position="73"/>
    </location>
</feature>
<keyword evidence="1" id="KW-0479">Metal-binding</keyword>
<sequence length="78" mass="9332">MLRIGRYNNSAKQKYFGEDAFKCTQCGRTYRRKKNVISHMKYECNKDPQFVCTICGKATYYRSNFKKHMAVTHQIYMT</sequence>
<keyword evidence="4" id="KW-0862">Zinc</keyword>